<feature type="region of interest" description="Disordered" evidence="2">
    <location>
        <begin position="89"/>
        <end position="117"/>
    </location>
</feature>
<evidence type="ECO:0000313" key="3">
    <source>
        <dbReference type="EMBL" id="KAK4037436.1"/>
    </source>
</evidence>
<keyword evidence="4" id="KW-1185">Reference proteome</keyword>
<feature type="coiled-coil region" evidence="1">
    <location>
        <begin position="19"/>
        <end position="88"/>
    </location>
</feature>
<evidence type="ECO:0000256" key="1">
    <source>
        <dbReference type="SAM" id="Coils"/>
    </source>
</evidence>
<feature type="region of interest" description="Disordered" evidence="2">
    <location>
        <begin position="556"/>
        <end position="585"/>
    </location>
</feature>
<accession>A0ABR0B6X1</accession>
<gene>
    <name evidence="3" type="ORF">OUZ56_029469</name>
</gene>
<sequence length="585" mass="65498">MKIQPHSLKEVPTKKGQELNELKMKVRKLEDDLSTANKNLAEKEDEVMELEEQVKSLRSYFSAPMDLSERMHENLVKVEDILKELKSQPQQVNIQNTPSSSITQGSPAVSRQQTSNSGKMVTLDGSVMVGYNSLRDACIFGRGGNSTDALNASVGAIIDFFMAREEQASVSLSGRRCPSIPDSIPKKKFPEDLKKAIQMSDNIRSPAEESVYRQFERALENNNLHSLSVGLDRVVPREVFRRLGLREPFPRPRSAPAKTKTTTSSCRFAPYARPAETNLKFLNDKERAKLESVQKVKEEHALAILIAQRKEKEAAETALYLQQTCLLRREKEALVQREEELAKSSVARRLAAKTPEPYVPSPIVRPAVLQIQPLSDAPTQPGPSAPAPEALLVTPDKKKMTESKSGKTRAAVVTEVSEDRFSLQEVALDEAKNDIASLNGWVERVDAKFTKKCQRLGQEIADRQDNILVLLETKVRTLETEVRRLGVLLPQVEIQLQHRQSALVEGAIKKIREEIDTRETNLLLGIQTSIRDEAAKAMKKCKDDILIKLRRPRIIDEGETPETGEDSSEERTTMRSRHSSIASAA</sequence>
<evidence type="ECO:0000313" key="4">
    <source>
        <dbReference type="Proteomes" id="UP001234178"/>
    </source>
</evidence>
<dbReference type="Proteomes" id="UP001234178">
    <property type="component" value="Unassembled WGS sequence"/>
</dbReference>
<keyword evidence="1" id="KW-0175">Coiled coil</keyword>
<reference evidence="3 4" key="1">
    <citation type="journal article" date="2023" name="Nucleic Acids Res.">
        <title>The hologenome of Daphnia magna reveals possible DNA methylation and microbiome-mediated evolution of the host genome.</title>
        <authorList>
            <person name="Chaturvedi A."/>
            <person name="Li X."/>
            <person name="Dhandapani V."/>
            <person name="Marshall H."/>
            <person name="Kissane S."/>
            <person name="Cuenca-Cambronero M."/>
            <person name="Asole G."/>
            <person name="Calvet F."/>
            <person name="Ruiz-Romero M."/>
            <person name="Marangio P."/>
            <person name="Guigo R."/>
            <person name="Rago D."/>
            <person name="Mirbahai L."/>
            <person name="Eastwood N."/>
            <person name="Colbourne J.K."/>
            <person name="Zhou J."/>
            <person name="Mallon E."/>
            <person name="Orsini L."/>
        </authorList>
    </citation>
    <scope>NUCLEOTIDE SEQUENCE [LARGE SCALE GENOMIC DNA]</scope>
    <source>
        <strain evidence="3">LRV0_1</strain>
    </source>
</reference>
<proteinExistence type="predicted"/>
<dbReference type="EMBL" id="JAOYFB010000040">
    <property type="protein sequence ID" value="KAK4037436.1"/>
    <property type="molecule type" value="Genomic_DNA"/>
</dbReference>
<comment type="caution">
    <text evidence="3">The sequence shown here is derived from an EMBL/GenBank/DDBJ whole genome shotgun (WGS) entry which is preliminary data.</text>
</comment>
<organism evidence="3 4">
    <name type="scientific">Daphnia magna</name>
    <dbReference type="NCBI Taxonomy" id="35525"/>
    <lineage>
        <taxon>Eukaryota</taxon>
        <taxon>Metazoa</taxon>
        <taxon>Ecdysozoa</taxon>
        <taxon>Arthropoda</taxon>
        <taxon>Crustacea</taxon>
        <taxon>Branchiopoda</taxon>
        <taxon>Diplostraca</taxon>
        <taxon>Cladocera</taxon>
        <taxon>Anomopoda</taxon>
        <taxon>Daphniidae</taxon>
        <taxon>Daphnia</taxon>
    </lineage>
</organism>
<name>A0ABR0B6X1_9CRUS</name>
<evidence type="ECO:0000256" key="2">
    <source>
        <dbReference type="SAM" id="MobiDB-lite"/>
    </source>
</evidence>
<feature type="compositionally biased region" description="Acidic residues" evidence="2">
    <location>
        <begin position="557"/>
        <end position="568"/>
    </location>
</feature>
<protein>
    <submittedName>
        <fullName evidence="3">Uncharacterized protein</fullName>
    </submittedName>
</protein>